<dbReference type="InterPro" id="IPR016024">
    <property type="entry name" value="ARM-type_fold"/>
</dbReference>
<dbReference type="PANTHER" id="PTHR13371">
    <property type="entry name" value="GLYCINE-, GLUTAMATE-, THIENYLCYCLOHEXYLPIPERIDINE-BINDING PROTEIN"/>
    <property type="match status" value="1"/>
</dbReference>
<reference evidence="3 4" key="1">
    <citation type="submission" date="2013-11" db="EMBL/GenBank/DDBJ databases">
        <title>Genome sequencing of Stegodyphus mimosarum.</title>
        <authorList>
            <person name="Bechsgaard J."/>
        </authorList>
    </citation>
    <scope>NUCLEOTIDE SEQUENCE [LARGE SCALE GENOMIC DNA]</scope>
</reference>
<keyword evidence="4" id="KW-1185">Reference proteome</keyword>
<name>A0A087UEE1_STEMI</name>
<dbReference type="AlphaFoldDB" id="A0A087UEE1"/>
<dbReference type="InterPro" id="IPR034085">
    <property type="entry name" value="TOG"/>
</dbReference>
<evidence type="ECO:0000259" key="2">
    <source>
        <dbReference type="SMART" id="SM01349"/>
    </source>
</evidence>
<evidence type="ECO:0000313" key="4">
    <source>
        <dbReference type="Proteomes" id="UP000054359"/>
    </source>
</evidence>
<dbReference type="PANTHER" id="PTHR13371:SF0">
    <property type="entry name" value="CENTROSOMAL PROTEIN OF 104 KDA"/>
    <property type="match status" value="1"/>
</dbReference>
<feature type="domain" description="TOG" evidence="2">
    <location>
        <begin position="156"/>
        <end position="410"/>
    </location>
</feature>
<organism evidence="3 4">
    <name type="scientific">Stegodyphus mimosarum</name>
    <name type="common">African social velvet spider</name>
    <dbReference type="NCBI Taxonomy" id="407821"/>
    <lineage>
        <taxon>Eukaryota</taxon>
        <taxon>Metazoa</taxon>
        <taxon>Ecdysozoa</taxon>
        <taxon>Arthropoda</taxon>
        <taxon>Chelicerata</taxon>
        <taxon>Arachnida</taxon>
        <taxon>Araneae</taxon>
        <taxon>Araneomorphae</taxon>
        <taxon>Entelegynae</taxon>
        <taxon>Eresoidea</taxon>
        <taxon>Eresidae</taxon>
        <taxon>Stegodyphus</taxon>
    </lineage>
</organism>
<dbReference type="Pfam" id="PF21040">
    <property type="entry name" value="CEP104-like_TOG"/>
    <property type="match status" value="1"/>
</dbReference>
<dbReference type="InterPro" id="IPR048738">
    <property type="entry name" value="CEP104_Znf"/>
</dbReference>
<dbReference type="InterPro" id="IPR052607">
    <property type="entry name" value="CEP104-like"/>
</dbReference>
<dbReference type="InterPro" id="IPR011989">
    <property type="entry name" value="ARM-like"/>
</dbReference>
<dbReference type="EMBL" id="KK119449">
    <property type="protein sequence ID" value="KFM75730.1"/>
    <property type="molecule type" value="Genomic_DNA"/>
</dbReference>
<protein>
    <submittedName>
        <fullName evidence="3">Centrosomal protein</fullName>
    </submittedName>
</protein>
<dbReference type="GO" id="GO:0005929">
    <property type="term" value="C:cilium"/>
    <property type="evidence" value="ECO:0007669"/>
    <property type="project" value="TreeGrafter"/>
</dbReference>
<gene>
    <name evidence="3" type="ORF">X975_09950</name>
</gene>
<evidence type="ECO:0000313" key="3">
    <source>
        <dbReference type="EMBL" id="KFM75730.1"/>
    </source>
</evidence>
<sequence length="575" mass="66252">MYIDLEVQQLIKTLDKKKQKAVLDDRFVYAKKLKYAINQLIKVGEKLGKLDILKEKAVEEEDYDQAHIKNEAMEKLRLQTYERMNITTLMEIDGQVLEENDRDCSAKPPGEVLAPMVGNYVSAEEKPVQALKKAKTQPSVFPGTDAETAGDSPLGKLTEKERREASLPIEVFGIELVEKMYSKAFKQREESMKNISAYLEKYQRKGKSHTPNEVIRAVSILIQRAFFDNVHSIYTAALNILTECFKHFIPQNQVSKSETNFLVDKCIPEIMNKLGDTASRLKNASMEYLVENVRYLEENSQFIQQYAVTPIQNVLNVRLAQGRCELIEKIVKKYPPWNFNILPLSRAMPFLLDALHHPSSSVRSIAERIILYLYDHEGVKVKKYFSFDSDTLKRNIMYRRLQQAFDKKQRNSKEKNSVVQMNNSNQKPLEELSLMKTCIFCEERSDRFTASGLDEHYDKECPMLIRCSNCKQILEIATLTEHLLEECDSKNQYKQCPICLEAVPSLNFENHVKIRTCTMAKPENEANHCPLCHKNIAPGEGGWRSHFLTTPGCAFNSRIKKNNSRKSILRKNSEK</sequence>
<dbReference type="Pfam" id="PF21039">
    <property type="entry name" value="CEP104_ZnF"/>
    <property type="match status" value="1"/>
</dbReference>
<dbReference type="SMART" id="SM01349">
    <property type="entry name" value="TOG"/>
    <property type="match status" value="1"/>
</dbReference>
<evidence type="ECO:0000256" key="1">
    <source>
        <dbReference type="SAM" id="MobiDB-lite"/>
    </source>
</evidence>
<proteinExistence type="predicted"/>
<dbReference type="Proteomes" id="UP000054359">
    <property type="component" value="Unassembled WGS sequence"/>
</dbReference>
<dbReference type="OMA" id="WHHFCTS"/>
<feature type="non-terminal residue" evidence="3">
    <location>
        <position position="575"/>
    </location>
</feature>
<accession>A0A087UEE1</accession>
<dbReference type="OrthoDB" id="6537849at2759"/>
<dbReference type="SUPFAM" id="SSF48371">
    <property type="entry name" value="ARM repeat"/>
    <property type="match status" value="1"/>
</dbReference>
<dbReference type="GO" id="GO:0000226">
    <property type="term" value="P:microtubule cytoskeleton organization"/>
    <property type="evidence" value="ECO:0007669"/>
    <property type="project" value="UniProtKB-ARBA"/>
</dbReference>
<dbReference type="STRING" id="407821.A0A087UEE1"/>
<feature type="region of interest" description="Disordered" evidence="1">
    <location>
        <begin position="132"/>
        <end position="160"/>
    </location>
</feature>
<dbReference type="Gene3D" id="1.25.10.10">
    <property type="entry name" value="Leucine-rich Repeat Variant"/>
    <property type="match status" value="1"/>
</dbReference>